<accession>A0ABD2K9M4</accession>
<reference evidence="3 4" key="1">
    <citation type="submission" date="2024-10" db="EMBL/GenBank/DDBJ databases">
        <authorList>
            <person name="Kim D."/>
        </authorList>
    </citation>
    <scope>NUCLEOTIDE SEQUENCE [LARGE SCALE GENOMIC DNA]</scope>
    <source>
        <strain evidence="3">BH-2024</strain>
    </source>
</reference>
<keyword evidence="1" id="KW-1133">Transmembrane helix</keyword>
<feature type="transmembrane region" description="Helical" evidence="1">
    <location>
        <begin position="102"/>
        <end position="121"/>
    </location>
</feature>
<feature type="chain" id="PRO_5044774639" evidence="2">
    <location>
        <begin position="23"/>
        <end position="122"/>
    </location>
</feature>
<keyword evidence="4" id="KW-1185">Reference proteome</keyword>
<gene>
    <name evidence="3" type="ORF">niasHT_022128</name>
</gene>
<comment type="caution">
    <text evidence="3">The sequence shown here is derived from an EMBL/GenBank/DDBJ whole genome shotgun (WGS) entry which is preliminary data.</text>
</comment>
<evidence type="ECO:0000256" key="2">
    <source>
        <dbReference type="SAM" id="SignalP"/>
    </source>
</evidence>
<protein>
    <submittedName>
        <fullName evidence="3">Uncharacterized protein</fullName>
    </submittedName>
</protein>
<feature type="signal peptide" evidence="2">
    <location>
        <begin position="1"/>
        <end position="22"/>
    </location>
</feature>
<proteinExistence type="predicted"/>
<keyword evidence="1" id="KW-0812">Transmembrane</keyword>
<keyword evidence="2" id="KW-0732">Signal</keyword>
<keyword evidence="1" id="KW-0472">Membrane</keyword>
<organism evidence="3 4">
    <name type="scientific">Heterodera trifolii</name>
    <dbReference type="NCBI Taxonomy" id="157864"/>
    <lineage>
        <taxon>Eukaryota</taxon>
        <taxon>Metazoa</taxon>
        <taxon>Ecdysozoa</taxon>
        <taxon>Nematoda</taxon>
        <taxon>Chromadorea</taxon>
        <taxon>Rhabditida</taxon>
        <taxon>Tylenchina</taxon>
        <taxon>Tylenchomorpha</taxon>
        <taxon>Tylenchoidea</taxon>
        <taxon>Heteroderidae</taxon>
        <taxon>Heteroderinae</taxon>
        <taxon>Heterodera</taxon>
    </lineage>
</organism>
<evidence type="ECO:0000313" key="4">
    <source>
        <dbReference type="Proteomes" id="UP001620626"/>
    </source>
</evidence>
<sequence length="122" mass="13446">MSASSSLFLVVALTCLVMSANTLECWLGNDLSKVNLSCNPETVFCSKADCVWKKDQIRTIEMQCEANSSLCDGGSYEDEAVQCTNVRCCRGNFCNGVVPDRMVHFTVLMIAGIFSAGFFNWF</sequence>
<name>A0ABD2K9M4_9BILA</name>
<dbReference type="AlphaFoldDB" id="A0ABD2K9M4"/>
<dbReference type="Proteomes" id="UP001620626">
    <property type="component" value="Unassembled WGS sequence"/>
</dbReference>
<evidence type="ECO:0000313" key="3">
    <source>
        <dbReference type="EMBL" id="KAL3099385.1"/>
    </source>
</evidence>
<dbReference type="EMBL" id="JBICBT010000809">
    <property type="protein sequence ID" value="KAL3099385.1"/>
    <property type="molecule type" value="Genomic_DNA"/>
</dbReference>
<evidence type="ECO:0000256" key="1">
    <source>
        <dbReference type="SAM" id="Phobius"/>
    </source>
</evidence>